<dbReference type="Proteomes" id="UP001241110">
    <property type="component" value="Unassembled WGS sequence"/>
</dbReference>
<gene>
    <name evidence="2" type="ORF">QNI16_27815</name>
</gene>
<dbReference type="PANTHER" id="PTHR36966">
    <property type="entry name" value="REP-ASSOCIATED TYROSINE TRANSPOSASE"/>
    <property type="match status" value="1"/>
</dbReference>
<evidence type="ECO:0000259" key="1">
    <source>
        <dbReference type="SMART" id="SM01321"/>
    </source>
</evidence>
<evidence type="ECO:0000313" key="2">
    <source>
        <dbReference type="EMBL" id="MDJ1484336.1"/>
    </source>
</evidence>
<dbReference type="GO" id="GO:0043565">
    <property type="term" value="F:sequence-specific DNA binding"/>
    <property type="evidence" value="ECO:0007669"/>
    <property type="project" value="TreeGrafter"/>
</dbReference>
<dbReference type="GO" id="GO:0004803">
    <property type="term" value="F:transposase activity"/>
    <property type="evidence" value="ECO:0007669"/>
    <property type="project" value="InterPro"/>
</dbReference>
<dbReference type="GO" id="GO:0006313">
    <property type="term" value="P:DNA transposition"/>
    <property type="evidence" value="ECO:0007669"/>
    <property type="project" value="InterPro"/>
</dbReference>
<dbReference type="AlphaFoldDB" id="A0AAE3U9B7"/>
<dbReference type="EMBL" id="JASJOS010000014">
    <property type="protein sequence ID" value="MDJ1484336.1"/>
    <property type="molecule type" value="Genomic_DNA"/>
</dbReference>
<reference evidence="2" key="1">
    <citation type="submission" date="2023-05" db="EMBL/GenBank/DDBJ databases">
        <authorList>
            <person name="Zhang X."/>
        </authorList>
    </citation>
    <scope>NUCLEOTIDE SEQUENCE</scope>
    <source>
        <strain evidence="2">YF14B1</strain>
    </source>
</reference>
<organism evidence="2 3">
    <name type="scientific">Xanthocytophaga flava</name>
    <dbReference type="NCBI Taxonomy" id="3048013"/>
    <lineage>
        <taxon>Bacteria</taxon>
        <taxon>Pseudomonadati</taxon>
        <taxon>Bacteroidota</taxon>
        <taxon>Cytophagia</taxon>
        <taxon>Cytophagales</taxon>
        <taxon>Rhodocytophagaceae</taxon>
        <taxon>Xanthocytophaga</taxon>
    </lineage>
</organism>
<dbReference type="InterPro" id="IPR052715">
    <property type="entry name" value="RAYT_transposase"/>
</dbReference>
<proteinExistence type="predicted"/>
<dbReference type="Gene3D" id="3.30.70.1290">
    <property type="entry name" value="Transposase IS200-like"/>
    <property type="match status" value="1"/>
</dbReference>
<dbReference type="SMART" id="SM01321">
    <property type="entry name" value="Y1_Tnp"/>
    <property type="match status" value="1"/>
</dbReference>
<dbReference type="InterPro" id="IPR002686">
    <property type="entry name" value="Transposase_17"/>
</dbReference>
<evidence type="ECO:0000313" key="3">
    <source>
        <dbReference type="Proteomes" id="UP001241110"/>
    </source>
</evidence>
<name>A0AAE3U9B7_9BACT</name>
<sequence>MSSDSFYNPAIPHRRSIRLSDYDYSLAGLYFVTICVKDRQCLFGHVNGGQMVLNEAGEIARQEWEKSVEIRQGIALHEFIIMPNHMHGIVEIIDTKCRGDWQVAQATTIGSDQTHRSAGNQGDLPIAPTRLNPKSLGAMIGGYKASVTKKVNDIRQASESVWQRNYYEHIIRNAHSHQQISEYITTNPQRWEQDALYAL</sequence>
<dbReference type="InterPro" id="IPR036515">
    <property type="entry name" value="Transposase_17_sf"/>
</dbReference>
<dbReference type="SUPFAM" id="SSF143422">
    <property type="entry name" value="Transposase IS200-like"/>
    <property type="match status" value="1"/>
</dbReference>
<feature type="domain" description="Transposase IS200-like" evidence="1">
    <location>
        <begin position="25"/>
        <end position="187"/>
    </location>
</feature>
<accession>A0AAE3U9B7</accession>
<comment type="caution">
    <text evidence="2">The sequence shown here is derived from an EMBL/GenBank/DDBJ whole genome shotgun (WGS) entry which is preliminary data.</text>
</comment>
<dbReference type="PANTHER" id="PTHR36966:SF1">
    <property type="entry name" value="REP-ASSOCIATED TYROSINE TRANSPOSASE"/>
    <property type="match status" value="1"/>
</dbReference>
<dbReference type="RefSeq" id="WP_313985494.1">
    <property type="nucleotide sequence ID" value="NZ_JASJOS010000014.1"/>
</dbReference>
<protein>
    <recommendedName>
        <fullName evidence="1">Transposase IS200-like domain-containing protein</fullName>
    </recommendedName>
</protein>